<feature type="transmembrane region" description="Helical" evidence="6">
    <location>
        <begin position="255"/>
        <end position="279"/>
    </location>
</feature>
<evidence type="ECO:0000256" key="1">
    <source>
        <dbReference type="ARBA" id="ARBA00004141"/>
    </source>
</evidence>
<feature type="transmembrane region" description="Helical" evidence="6">
    <location>
        <begin position="15"/>
        <end position="38"/>
    </location>
</feature>
<accession>A0A6A5KV10</accession>
<feature type="domain" description="Rhodopsin" evidence="7">
    <location>
        <begin position="33"/>
        <end position="277"/>
    </location>
</feature>
<protein>
    <recommendedName>
        <fullName evidence="7">Rhodopsin domain-containing protein</fullName>
    </recommendedName>
</protein>
<name>A0A6A5KV10_9PLEO</name>
<dbReference type="EMBL" id="ML975246">
    <property type="protein sequence ID" value="KAF1839161.1"/>
    <property type="molecule type" value="Genomic_DNA"/>
</dbReference>
<dbReference type="InterPro" id="IPR049326">
    <property type="entry name" value="Rhodopsin_dom_fungi"/>
</dbReference>
<evidence type="ECO:0000313" key="8">
    <source>
        <dbReference type="EMBL" id="KAF1839161.1"/>
    </source>
</evidence>
<dbReference type="InterPro" id="IPR052337">
    <property type="entry name" value="SAT4-like"/>
</dbReference>
<feature type="transmembrane region" description="Helical" evidence="6">
    <location>
        <begin position="138"/>
        <end position="161"/>
    </location>
</feature>
<gene>
    <name evidence="8" type="ORF">BDW02DRAFT_643996</name>
</gene>
<dbReference type="PANTHER" id="PTHR33048">
    <property type="entry name" value="PTH11-LIKE INTEGRAL MEMBRANE PROTEIN (AFU_ORTHOLOGUE AFUA_5G11245)"/>
    <property type="match status" value="1"/>
</dbReference>
<comment type="subcellular location">
    <subcellularLocation>
        <location evidence="1">Membrane</location>
        <topology evidence="1">Multi-pass membrane protein</topology>
    </subcellularLocation>
</comment>
<evidence type="ECO:0000256" key="6">
    <source>
        <dbReference type="SAM" id="Phobius"/>
    </source>
</evidence>
<dbReference type="OrthoDB" id="444631at2759"/>
<evidence type="ECO:0000259" key="7">
    <source>
        <dbReference type="Pfam" id="PF20684"/>
    </source>
</evidence>
<dbReference type="Proteomes" id="UP000800040">
    <property type="component" value="Unassembled WGS sequence"/>
</dbReference>
<feature type="transmembrane region" description="Helical" evidence="6">
    <location>
        <begin position="50"/>
        <end position="70"/>
    </location>
</feature>
<evidence type="ECO:0000256" key="5">
    <source>
        <dbReference type="ARBA" id="ARBA00038359"/>
    </source>
</evidence>
<dbReference type="Pfam" id="PF20684">
    <property type="entry name" value="Fung_rhodopsin"/>
    <property type="match status" value="1"/>
</dbReference>
<keyword evidence="3 6" id="KW-1133">Transmembrane helix</keyword>
<dbReference type="PANTHER" id="PTHR33048:SF92">
    <property type="entry name" value="INTEGRAL MEMBRANE PROTEIN"/>
    <property type="match status" value="1"/>
</dbReference>
<evidence type="ECO:0000256" key="2">
    <source>
        <dbReference type="ARBA" id="ARBA00022692"/>
    </source>
</evidence>
<keyword evidence="4 6" id="KW-0472">Membrane</keyword>
<feature type="transmembrane region" description="Helical" evidence="6">
    <location>
        <begin position="221"/>
        <end position="243"/>
    </location>
</feature>
<keyword evidence="9" id="KW-1185">Reference proteome</keyword>
<evidence type="ECO:0000313" key="9">
    <source>
        <dbReference type="Proteomes" id="UP000800040"/>
    </source>
</evidence>
<keyword evidence="2 6" id="KW-0812">Transmembrane</keyword>
<proteinExistence type="inferred from homology"/>
<feature type="transmembrane region" description="Helical" evidence="6">
    <location>
        <begin position="103"/>
        <end position="126"/>
    </location>
</feature>
<comment type="similarity">
    <text evidence="5">Belongs to the SAT4 family.</text>
</comment>
<dbReference type="GO" id="GO:0016020">
    <property type="term" value="C:membrane"/>
    <property type="evidence" value="ECO:0007669"/>
    <property type="project" value="UniProtKB-SubCell"/>
</dbReference>
<reference evidence="8" key="1">
    <citation type="submission" date="2020-01" db="EMBL/GenBank/DDBJ databases">
        <authorList>
            <consortium name="DOE Joint Genome Institute"/>
            <person name="Haridas S."/>
            <person name="Albert R."/>
            <person name="Binder M."/>
            <person name="Bloem J."/>
            <person name="Labutti K."/>
            <person name="Salamov A."/>
            <person name="Andreopoulos B."/>
            <person name="Baker S.E."/>
            <person name="Barry K."/>
            <person name="Bills G."/>
            <person name="Bluhm B.H."/>
            <person name="Cannon C."/>
            <person name="Castanera R."/>
            <person name="Culley D.E."/>
            <person name="Daum C."/>
            <person name="Ezra D."/>
            <person name="Gonzalez J.B."/>
            <person name="Henrissat B."/>
            <person name="Kuo A."/>
            <person name="Liang C."/>
            <person name="Lipzen A."/>
            <person name="Lutzoni F."/>
            <person name="Magnuson J."/>
            <person name="Mondo S."/>
            <person name="Nolan M."/>
            <person name="Ohm R."/>
            <person name="Pangilinan J."/>
            <person name="Park H.-J."/>
            <person name="Ramirez L."/>
            <person name="Alfaro M."/>
            <person name="Sun H."/>
            <person name="Tritt A."/>
            <person name="Yoshinaga Y."/>
            <person name="Zwiers L.-H."/>
            <person name="Turgeon B.G."/>
            <person name="Goodwin S.B."/>
            <person name="Spatafora J.W."/>
            <person name="Crous P.W."/>
            <person name="Grigoriev I.V."/>
        </authorList>
    </citation>
    <scope>NUCLEOTIDE SEQUENCE</scope>
    <source>
        <strain evidence="8">P77</strain>
    </source>
</reference>
<dbReference type="AlphaFoldDB" id="A0A6A5KV10"/>
<feature type="transmembrane region" description="Helical" evidence="6">
    <location>
        <begin position="187"/>
        <end position="209"/>
    </location>
</feature>
<evidence type="ECO:0000256" key="4">
    <source>
        <dbReference type="ARBA" id="ARBA00023136"/>
    </source>
</evidence>
<organism evidence="8 9">
    <name type="scientific">Decorospora gaudefroyi</name>
    <dbReference type="NCBI Taxonomy" id="184978"/>
    <lineage>
        <taxon>Eukaryota</taxon>
        <taxon>Fungi</taxon>
        <taxon>Dikarya</taxon>
        <taxon>Ascomycota</taxon>
        <taxon>Pezizomycotina</taxon>
        <taxon>Dothideomycetes</taxon>
        <taxon>Pleosporomycetidae</taxon>
        <taxon>Pleosporales</taxon>
        <taxon>Pleosporineae</taxon>
        <taxon>Pleosporaceae</taxon>
        <taxon>Decorospora</taxon>
    </lineage>
</organism>
<sequence length="388" mass="43929">MLPQDYAGRIHRDAFVISTSLLLALVLLAVATRFLVRFRMQKLPFSADDGLLLVALALVLISVILTHLQVLDRMYLVIGLQMGVQGIAVPTNWVDISYQFHKWVTVVNMCSWTAVIAVKFSFLFFFKKLIDRLPVLNCYWWFVVVFNLGCLGYGTAVYYIGCPYYFDPRELECAAGHYKAVLVNHSVAQMVLDLVGDALILAIPICVIWTIKVQWTQKVALMSSLCLTVFMMITTIARVAGLIHNDMVDSIWEIYWTIVSAEVGVFMAAATAFRSFFVARNNIKGSTPRQQAPRFFSASFVAKFNRKKRSTMDDSLDTQKESPFGLPKVPRAQMTGLRTFIDEQGRIQTIQSHSASSTVCDNDEYYDLRPLHSSSTYRKEPAIDFRTC</sequence>
<evidence type="ECO:0000256" key="3">
    <source>
        <dbReference type="ARBA" id="ARBA00022989"/>
    </source>
</evidence>